<evidence type="ECO:0000256" key="1">
    <source>
        <dbReference type="SAM" id="MobiDB-lite"/>
    </source>
</evidence>
<sequence>MPGDFHESDPEGELLSPTAKKPRGGQKRKFGAGTAKTSQTIPARLKSLESTVISLKLLIEEQRKTITEQGQIIAEIRGMSKITGIDNEDFLREFPPLMSSLTRKTSPKQCALYNEVAKRNPKVVEVSNRLNLVTDIIAFNKKSCTAVIENLPDSKEENQQDQDKSLISKFSSDCSLPIPTEIFRVKCKNESSISRPTKVRFGSQVERDDFLKGFYGSWVNYAGRKMGPRPVRARRDMTREELNVLYAIRKEVYDANTKAGQIKLSCVLSNIRSIATIERITFLQNLLEKKGIHLAFLTETFLSSAVPESICNSSNFSCLRSDRSSSHPKIRGGGCALFYRKFINLVKIDLDDNVYSTHFCDILVVDHTESNVRYILIYRPPDTSSSQTLNLLNQLDTLMVCPQKSYVLLGDFNLPGIQWAHHSRVDNTGLSDLTESHNMIQLVKSATRISQHGAENMLDLIFSSNPKACFDVEVSEPLMMSDHNSVLFSTDLAKEASSRHKVKKLLNYRKCDFDSLNSYLAGFNWAKQFSFFATLDTKLSHFLKIFNESIDMFTPLMKINSRSAVVSRKYTYKLLKRRNKSFDPIKLKSKVKSCLKNIRKRIRKSENEIIGSANSRRLFGFVKRRLTSSSSITKLLVNGSLVTEPSEIADQFIKTFADNFTIPSPPHPALPHPKPKNIFVDLSPLSVFLATSKLHPKIGYSTDRINFYIIKKCANSISVPLSLLFTESLSARKFPDCWKTATVIPLHKKGSTLDPSTVASISEHPFVLSCVTQLNHVRFA</sequence>
<dbReference type="InParanoid" id="E3NN97"/>
<accession>E3NN97</accession>
<feature type="region of interest" description="Disordered" evidence="1">
    <location>
        <begin position="1"/>
        <end position="38"/>
    </location>
</feature>
<dbReference type="PANTHER" id="PTHR33395:SF22">
    <property type="entry name" value="REVERSE TRANSCRIPTASE DOMAIN-CONTAINING PROTEIN"/>
    <property type="match status" value="1"/>
</dbReference>
<dbReference type="GO" id="GO:0003824">
    <property type="term" value="F:catalytic activity"/>
    <property type="evidence" value="ECO:0007669"/>
    <property type="project" value="InterPro"/>
</dbReference>
<dbReference type="InterPro" id="IPR005135">
    <property type="entry name" value="Endo/exonuclease/phosphatase"/>
</dbReference>
<dbReference type="HOGENOM" id="CLU_000680_20_2_1"/>
<dbReference type="GO" id="GO:0007508">
    <property type="term" value="P:larval heart development"/>
    <property type="evidence" value="ECO:0007669"/>
    <property type="project" value="TreeGrafter"/>
</dbReference>
<gene>
    <name evidence="3" type="ORF">CRE_07903</name>
</gene>
<dbReference type="Pfam" id="PF14529">
    <property type="entry name" value="Exo_endo_phos_2"/>
    <property type="match status" value="1"/>
</dbReference>
<keyword evidence="4" id="KW-1185">Reference proteome</keyword>
<dbReference type="OMA" id="DCISARQ"/>
<reference evidence="3" key="1">
    <citation type="submission" date="2007-07" db="EMBL/GenBank/DDBJ databases">
        <title>PCAP assembly of the Caenorhabditis remanei genome.</title>
        <authorList>
            <consortium name="The Caenorhabditis remanei Sequencing Consortium"/>
            <person name="Wilson R.K."/>
        </authorList>
    </citation>
    <scope>NUCLEOTIDE SEQUENCE [LARGE SCALE GENOMIC DNA]</scope>
    <source>
        <strain evidence="3">PB4641</strain>
    </source>
</reference>
<evidence type="ECO:0000313" key="3">
    <source>
        <dbReference type="EMBL" id="EFP10381.1"/>
    </source>
</evidence>
<feature type="compositionally biased region" description="Basic residues" evidence="1">
    <location>
        <begin position="20"/>
        <end position="30"/>
    </location>
</feature>
<protein>
    <recommendedName>
        <fullName evidence="2">Endonuclease/exonuclease/phosphatase domain-containing protein</fullName>
    </recommendedName>
</protein>
<dbReference type="GO" id="GO:0031012">
    <property type="term" value="C:extracellular matrix"/>
    <property type="evidence" value="ECO:0007669"/>
    <property type="project" value="TreeGrafter"/>
</dbReference>
<feature type="domain" description="Endonuclease/exonuclease/phosphatase" evidence="2">
    <location>
        <begin position="373"/>
        <end position="486"/>
    </location>
</feature>
<dbReference type="STRING" id="31234.E3NN97"/>
<organism evidence="4">
    <name type="scientific">Caenorhabditis remanei</name>
    <name type="common">Caenorhabditis vulgaris</name>
    <dbReference type="NCBI Taxonomy" id="31234"/>
    <lineage>
        <taxon>Eukaryota</taxon>
        <taxon>Metazoa</taxon>
        <taxon>Ecdysozoa</taxon>
        <taxon>Nematoda</taxon>
        <taxon>Chromadorea</taxon>
        <taxon>Rhabditida</taxon>
        <taxon>Rhabditina</taxon>
        <taxon>Rhabditomorpha</taxon>
        <taxon>Rhabditoidea</taxon>
        <taxon>Rhabditidae</taxon>
        <taxon>Peloderinae</taxon>
        <taxon>Caenorhabditis</taxon>
    </lineage>
</organism>
<dbReference type="InterPro" id="IPR036691">
    <property type="entry name" value="Endo/exonu/phosph_ase_sf"/>
</dbReference>
<dbReference type="PANTHER" id="PTHR33395">
    <property type="entry name" value="TRANSCRIPTASE, PUTATIVE-RELATED-RELATED"/>
    <property type="match status" value="1"/>
</dbReference>
<dbReference type="SUPFAM" id="SSF56219">
    <property type="entry name" value="DNase I-like"/>
    <property type="match status" value="1"/>
</dbReference>
<dbReference type="eggNOG" id="KOG1075">
    <property type="taxonomic scope" value="Eukaryota"/>
</dbReference>
<name>E3NN97_CAERE</name>
<dbReference type="GO" id="GO:0061343">
    <property type="term" value="P:cell adhesion involved in heart morphogenesis"/>
    <property type="evidence" value="ECO:0007669"/>
    <property type="project" value="TreeGrafter"/>
</dbReference>
<dbReference type="Proteomes" id="UP000008281">
    <property type="component" value="Unassembled WGS sequence"/>
</dbReference>
<dbReference type="Gene3D" id="3.60.10.10">
    <property type="entry name" value="Endonuclease/exonuclease/phosphatase"/>
    <property type="match status" value="1"/>
</dbReference>
<dbReference type="AlphaFoldDB" id="E3NN97"/>
<dbReference type="OrthoDB" id="6152807at2759"/>
<proteinExistence type="predicted"/>
<evidence type="ECO:0000313" key="4">
    <source>
        <dbReference type="Proteomes" id="UP000008281"/>
    </source>
</evidence>
<dbReference type="EMBL" id="DS269182">
    <property type="protein sequence ID" value="EFP10381.1"/>
    <property type="molecule type" value="Genomic_DNA"/>
</dbReference>
<evidence type="ECO:0000259" key="2">
    <source>
        <dbReference type="Pfam" id="PF14529"/>
    </source>
</evidence>